<dbReference type="AlphaFoldDB" id="A0AAX3WQX7"/>
<evidence type="ECO:0000313" key="4">
    <source>
        <dbReference type="EMBL" id="WHQ72783.1"/>
    </source>
</evidence>
<feature type="domain" description="HIT" evidence="3">
    <location>
        <begin position="2"/>
        <end position="74"/>
    </location>
</feature>
<dbReference type="InterPro" id="IPR011146">
    <property type="entry name" value="HIT-like"/>
</dbReference>
<feature type="active site" description="Tele-AMP-histidine intermediate" evidence="1">
    <location>
        <position position="66"/>
    </location>
</feature>
<dbReference type="Proteomes" id="UP001223720">
    <property type="component" value="Chromosome"/>
</dbReference>
<dbReference type="Pfam" id="PF01230">
    <property type="entry name" value="HIT"/>
    <property type="match status" value="1"/>
</dbReference>
<dbReference type="EMBL" id="CP073633">
    <property type="protein sequence ID" value="WHQ72783.1"/>
    <property type="molecule type" value="Genomic_DNA"/>
</dbReference>
<evidence type="ECO:0000256" key="2">
    <source>
        <dbReference type="PIRSR" id="PIRSR601310-3"/>
    </source>
</evidence>
<dbReference type="PANTHER" id="PTHR46648:SF1">
    <property type="entry name" value="ADENOSINE 5'-MONOPHOSPHORAMIDASE HNT1"/>
    <property type="match status" value="1"/>
</dbReference>
<evidence type="ECO:0000256" key="1">
    <source>
        <dbReference type="PIRSR" id="PIRSR601310-1"/>
    </source>
</evidence>
<dbReference type="Gene3D" id="3.30.428.10">
    <property type="entry name" value="HIT-like"/>
    <property type="match status" value="1"/>
</dbReference>
<proteinExistence type="predicted"/>
<dbReference type="InterPro" id="IPR036265">
    <property type="entry name" value="HIT-like_sf"/>
</dbReference>
<accession>A0AAX3WQX7</accession>
<evidence type="ECO:0000313" key="5">
    <source>
        <dbReference type="Proteomes" id="UP001223720"/>
    </source>
</evidence>
<gene>
    <name evidence="4" type="ORF">KEC54_19825</name>
</gene>
<reference evidence="4" key="1">
    <citation type="journal article" date="2022" name="Biotechnol. Bioprocess Eng.">
        <title>Pan-genome Analysis Reveals Comparative Genomic Features of Central Metabolic Pathways in Methylorubrum extorquens.</title>
        <authorList>
            <person name="Lee G.M."/>
            <person name="Scott-Nevros Z.K."/>
            <person name="Lee S.-M."/>
            <person name="Kim D."/>
        </authorList>
    </citation>
    <scope>NUCLEOTIDE SEQUENCE</scope>
    <source>
        <strain evidence="4">ATCC 55366</strain>
    </source>
</reference>
<dbReference type="PANTHER" id="PTHR46648">
    <property type="entry name" value="HIT FAMILY PROTEIN 1"/>
    <property type="match status" value="1"/>
</dbReference>
<protein>
    <submittedName>
        <fullName evidence="4">HIT family protein</fullName>
    </submittedName>
</protein>
<dbReference type="GO" id="GO:0003824">
    <property type="term" value="F:catalytic activity"/>
    <property type="evidence" value="ECO:0007669"/>
    <property type="project" value="InterPro"/>
</dbReference>
<evidence type="ECO:0000259" key="3">
    <source>
        <dbReference type="Pfam" id="PF01230"/>
    </source>
</evidence>
<name>A0AAX3WQX7_METEX</name>
<dbReference type="SUPFAM" id="SSF54197">
    <property type="entry name" value="HIT-like"/>
    <property type="match status" value="1"/>
</dbReference>
<dbReference type="InterPro" id="IPR001310">
    <property type="entry name" value="Histidine_triad_HIT"/>
</dbReference>
<sequence>MTGHTVVIPRRHAATFFDPYEPERRAMNLLVDQVQALIRLHDPSVTGFNIGMNCGEDTGQTVPHAHFHLIPRRRGHVGESGGECVESFSARQAISCYLCASEVSPVVHPRGPAQKHTRR</sequence>
<feature type="short sequence motif" description="Histidine triad motif" evidence="2">
    <location>
        <begin position="64"/>
        <end position="68"/>
    </location>
</feature>
<dbReference type="GO" id="GO:0009117">
    <property type="term" value="P:nucleotide metabolic process"/>
    <property type="evidence" value="ECO:0007669"/>
    <property type="project" value="TreeGrafter"/>
</dbReference>
<organism evidence="4 5">
    <name type="scientific">Methylorubrum extorquens</name>
    <name type="common">Methylobacterium dichloromethanicum</name>
    <name type="synonym">Methylobacterium extorquens</name>
    <dbReference type="NCBI Taxonomy" id="408"/>
    <lineage>
        <taxon>Bacteria</taxon>
        <taxon>Pseudomonadati</taxon>
        <taxon>Pseudomonadota</taxon>
        <taxon>Alphaproteobacteria</taxon>
        <taxon>Hyphomicrobiales</taxon>
        <taxon>Methylobacteriaceae</taxon>
        <taxon>Methylorubrum</taxon>
    </lineage>
</organism>